<dbReference type="RefSeq" id="WP_084161831.1">
    <property type="nucleotide sequence ID" value="NZ_OX458333.1"/>
</dbReference>
<dbReference type="InterPro" id="IPR005063">
    <property type="entry name" value="Transposase_27"/>
</dbReference>
<sequence>MLECDKAFSYVGRKATPMWLWIAFSSHARRIVAYALGDRTETTARQGGIEFRPAIVRPRFTPLAGNPIVLRLL</sequence>
<keyword evidence="2" id="KW-1185">Reference proteome</keyword>
<protein>
    <recommendedName>
        <fullName evidence="3">Transposase</fullName>
    </recommendedName>
</protein>
<reference evidence="1 2" key="1">
    <citation type="submission" date="2023-03" db="EMBL/GenBank/DDBJ databases">
        <authorList>
            <person name="Pearce D."/>
        </authorList>
    </citation>
    <scope>NUCLEOTIDE SEQUENCE [LARGE SCALE GENOMIC DNA]</scope>
    <source>
        <strain evidence="1">Msz</strain>
    </source>
</reference>
<accession>A0ABM9I8Y5</accession>
<dbReference type="Pfam" id="PF03400">
    <property type="entry name" value="DDE_Tnp_IS1"/>
    <property type="match status" value="1"/>
</dbReference>
<dbReference type="Proteomes" id="UP001162030">
    <property type="component" value="Chromosome"/>
</dbReference>
<proteinExistence type="predicted"/>
<name>A0ABM9I8Y5_9GAMM</name>
<evidence type="ECO:0008006" key="3">
    <source>
        <dbReference type="Google" id="ProtNLM"/>
    </source>
</evidence>
<dbReference type="EMBL" id="OX458333">
    <property type="protein sequence ID" value="CAI8966632.1"/>
    <property type="molecule type" value="Genomic_DNA"/>
</dbReference>
<organism evidence="1 2">
    <name type="scientific">Methylocaldum szegediense</name>
    <dbReference type="NCBI Taxonomy" id="73780"/>
    <lineage>
        <taxon>Bacteria</taxon>
        <taxon>Pseudomonadati</taxon>
        <taxon>Pseudomonadota</taxon>
        <taxon>Gammaproteobacteria</taxon>
        <taxon>Methylococcales</taxon>
        <taxon>Methylococcaceae</taxon>
        <taxon>Methylocaldum</taxon>
    </lineage>
</organism>
<gene>
    <name evidence="1" type="ORF">MSZNOR_4783</name>
</gene>
<evidence type="ECO:0000313" key="1">
    <source>
        <dbReference type="EMBL" id="CAI8966632.1"/>
    </source>
</evidence>
<evidence type="ECO:0000313" key="2">
    <source>
        <dbReference type="Proteomes" id="UP001162030"/>
    </source>
</evidence>